<feature type="transmembrane region" description="Helical" evidence="1">
    <location>
        <begin position="348"/>
        <end position="368"/>
    </location>
</feature>
<feature type="transmembrane region" description="Helical" evidence="1">
    <location>
        <begin position="105"/>
        <end position="125"/>
    </location>
</feature>
<evidence type="ECO:0008006" key="3">
    <source>
        <dbReference type="Google" id="ProtNLM"/>
    </source>
</evidence>
<feature type="transmembrane region" description="Helical" evidence="1">
    <location>
        <begin position="145"/>
        <end position="167"/>
    </location>
</feature>
<feature type="transmembrane region" description="Helical" evidence="1">
    <location>
        <begin position="52"/>
        <end position="69"/>
    </location>
</feature>
<organism evidence="2">
    <name type="scientific">Trypanosoma vivax (strain Y486)</name>
    <dbReference type="NCBI Taxonomy" id="1055687"/>
    <lineage>
        <taxon>Eukaryota</taxon>
        <taxon>Discoba</taxon>
        <taxon>Euglenozoa</taxon>
        <taxon>Kinetoplastea</taxon>
        <taxon>Metakinetoplastina</taxon>
        <taxon>Trypanosomatida</taxon>
        <taxon>Trypanosomatidae</taxon>
        <taxon>Trypanosoma</taxon>
        <taxon>Duttonella</taxon>
    </lineage>
</organism>
<feature type="transmembrane region" description="Helical" evidence="1">
    <location>
        <begin position="325"/>
        <end position="342"/>
    </location>
</feature>
<feature type="transmembrane region" description="Helical" evidence="1">
    <location>
        <begin position="188"/>
        <end position="208"/>
    </location>
</feature>
<evidence type="ECO:0000313" key="2">
    <source>
        <dbReference type="EMBL" id="CCC51729.1"/>
    </source>
</evidence>
<protein>
    <recommendedName>
        <fullName evidence="3">Transmembrane protein</fullName>
    </recommendedName>
</protein>
<sequence length="385" mass="42138">MSAEWAADTGECGSCSGSVFSSFAYYSTMLPYLASFVLFVLFFVLAQSTATANAFIGAAVLCFVIARTLRATMQFLWHQRGRFTFTRVTACTTPLLPVGLKSHSMVHMLLADAVLLPLCVAVTAFHDVSVFAQIGNVLYPRHITYVALLSIVPIVGTSLAVAHNVALIRSGRSQSELLDHKLPCTARAISSLSLWLGVPSLCVMSATLPCDGGNMRFWSNGTCLSHSHRAFVSWGFILLVLYSLVMDMVTGSLCGMECLGVSIPLYDSLMMQLVTFHRLGYIFVCAFANGPQWYMLTAAFSMCILTRACLTANSVAKVLHNMTKVPLLLCLLSSICCLSSHLTSHAVWIWISVMTTSWIVILVAFLLLNGASLYDKEEEVWNFEL</sequence>
<proteinExistence type="predicted"/>
<keyword evidence="1" id="KW-1133">Transmembrane helix</keyword>
<feature type="transmembrane region" description="Helical" evidence="1">
    <location>
        <begin position="228"/>
        <end position="249"/>
    </location>
</feature>
<feature type="transmembrane region" description="Helical" evidence="1">
    <location>
        <begin position="23"/>
        <end position="46"/>
    </location>
</feature>
<keyword evidence="1" id="KW-0472">Membrane</keyword>
<dbReference type="EMBL" id="HE573026">
    <property type="protein sequence ID" value="CCC51729.1"/>
    <property type="molecule type" value="Genomic_DNA"/>
</dbReference>
<gene>
    <name evidence="2" type="ORF">TVY486_1007750</name>
</gene>
<feature type="transmembrane region" description="Helical" evidence="1">
    <location>
        <begin position="269"/>
        <end position="289"/>
    </location>
</feature>
<dbReference type="VEuPathDB" id="TriTrypDB:TvY486_1007750"/>
<keyword evidence="1" id="KW-0812">Transmembrane</keyword>
<accession>G0U772</accession>
<name>G0U772_TRYVY</name>
<dbReference type="AlphaFoldDB" id="G0U772"/>
<evidence type="ECO:0000256" key="1">
    <source>
        <dbReference type="SAM" id="Phobius"/>
    </source>
</evidence>
<reference evidence="2" key="1">
    <citation type="journal article" date="2012" name="Proc. Natl. Acad. Sci. U.S.A.">
        <title>Antigenic diversity is generated by distinct evolutionary mechanisms in African trypanosome species.</title>
        <authorList>
            <person name="Jackson A.P."/>
            <person name="Berry A."/>
            <person name="Aslett M."/>
            <person name="Allison H.C."/>
            <person name="Burton P."/>
            <person name="Vavrova-Anderson J."/>
            <person name="Brown R."/>
            <person name="Browne H."/>
            <person name="Corton N."/>
            <person name="Hauser H."/>
            <person name="Gamble J."/>
            <person name="Gilderthorp R."/>
            <person name="Marcello L."/>
            <person name="McQuillan J."/>
            <person name="Otto T.D."/>
            <person name="Quail M.A."/>
            <person name="Sanders M.J."/>
            <person name="van Tonder A."/>
            <person name="Ginger M.L."/>
            <person name="Field M.C."/>
            <person name="Barry J.D."/>
            <person name="Hertz-Fowler C."/>
            <person name="Berriman M."/>
        </authorList>
    </citation>
    <scope>NUCLEOTIDE SEQUENCE</scope>
    <source>
        <strain evidence="2">Y486</strain>
    </source>
</reference>